<keyword evidence="5" id="KW-1185">Reference proteome</keyword>
<keyword evidence="2" id="KW-0378">Hydrolase</keyword>
<dbReference type="STRING" id="1714016.BA724_13420"/>
<evidence type="ECO:0000313" key="5">
    <source>
        <dbReference type="Proteomes" id="UP000095658"/>
    </source>
</evidence>
<dbReference type="EMBL" id="MAMP01000025">
    <property type="protein sequence ID" value="OES43419.1"/>
    <property type="molecule type" value="Genomic_DNA"/>
</dbReference>
<evidence type="ECO:0000313" key="4">
    <source>
        <dbReference type="EMBL" id="OES43419.1"/>
    </source>
</evidence>
<dbReference type="InterPro" id="IPR029058">
    <property type="entry name" value="AB_hydrolase_fold"/>
</dbReference>
<name>A0A1E7DK42_9BACI</name>
<organism evidence="4 5">
    <name type="scientific">Domibacillus iocasae</name>
    <dbReference type="NCBI Taxonomy" id="1714016"/>
    <lineage>
        <taxon>Bacteria</taxon>
        <taxon>Bacillati</taxon>
        <taxon>Bacillota</taxon>
        <taxon>Bacilli</taxon>
        <taxon>Bacillales</taxon>
        <taxon>Bacillaceae</taxon>
        <taxon>Domibacillus</taxon>
    </lineage>
</organism>
<dbReference type="Gene3D" id="3.40.50.1820">
    <property type="entry name" value="alpha/beta hydrolase"/>
    <property type="match status" value="1"/>
</dbReference>
<dbReference type="Proteomes" id="UP000095658">
    <property type="component" value="Unassembled WGS sequence"/>
</dbReference>
<dbReference type="Pfam" id="PF02230">
    <property type="entry name" value="Abhydrolase_2"/>
    <property type="match status" value="1"/>
</dbReference>
<dbReference type="RefSeq" id="WP_069939857.1">
    <property type="nucleotide sequence ID" value="NZ_MAMP01000025.1"/>
</dbReference>
<dbReference type="SUPFAM" id="SSF53474">
    <property type="entry name" value="alpha/beta-Hydrolases"/>
    <property type="match status" value="1"/>
</dbReference>
<evidence type="ECO:0000256" key="1">
    <source>
        <dbReference type="ARBA" id="ARBA00006499"/>
    </source>
</evidence>
<proteinExistence type="inferred from homology"/>
<dbReference type="OrthoDB" id="9795555at2"/>
<reference evidence="4 5" key="1">
    <citation type="submission" date="2016-06" db="EMBL/GenBank/DDBJ databases">
        <title>Domibacillus iocasae genome sequencing.</title>
        <authorList>
            <person name="Verma A."/>
            <person name="Pal Y."/>
            <person name="Ojha A.K."/>
            <person name="Krishnamurthi S."/>
        </authorList>
    </citation>
    <scope>NUCLEOTIDE SEQUENCE [LARGE SCALE GENOMIC DNA]</scope>
    <source>
        <strain evidence="4 5">DSM 29979</strain>
    </source>
</reference>
<sequence length="212" mass="23533">MHYALHQPAQVEEGRQYPAIFLMHGLGSNEQDLLPLLDELEDVYVFSMRGPLSQPPGFAFFTIQGFGNPHRPVFEETVEKITAFIDYACSHYPVDSERLYTMGFSQGAILAMTLGLSLNGRIKGAAALSGYIPSFVQEAYAEKLAYPLSLFISHGEMDSIFPLAWGEANAEFFRERGADVVFHIDSSGHAVSHAVQKNLIQWFQAINNGGEK</sequence>
<dbReference type="InterPro" id="IPR003140">
    <property type="entry name" value="PLipase/COase/thioEstase"/>
</dbReference>
<dbReference type="PANTHER" id="PTHR10655">
    <property type="entry name" value="LYSOPHOSPHOLIPASE-RELATED"/>
    <property type="match status" value="1"/>
</dbReference>
<dbReference type="GO" id="GO:0016787">
    <property type="term" value="F:hydrolase activity"/>
    <property type="evidence" value="ECO:0007669"/>
    <property type="project" value="UniProtKB-KW"/>
</dbReference>
<comment type="caution">
    <text evidence="4">The sequence shown here is derived from an EMBL/GenBank/DDBJ whole genome shotgun (WGS) entry which is preliminary data.</text>
</comment>
<accession>A0A1E7DK42</accession>
<dbReference type="AlphaFoldDB" id="A0A1E7DK42"/>
<evidence type="ECO:0000259" key="3">
    <source>
        <dbReference type="Pfam" id="PF02230"/>
    </source>
</evidence>
<gene>
    <name evidence="4" type="ORF">BA724_13420</name>
</gene>
<evidence type="ECO:0000256" key="2">
    <source>
        <dbReference type="ARBA" id="ARBA00022801"/>
    </source>
</evidence>
<comment type="similarity">
    <text evidence="1">Belongs to the AB hydrolase superfamily. AB hydrolase 2 family.</text>
</comment>
<dbReference type="InterPro" id="IPR050565">
    <property type="entry name" value="LYPA1-2/EST-like"/>
</dbReference>
<protein>
    <submittedName>
        <fullName evidence="4">Esterase</fullName>
    </submittedName>
</protein>
<feature type="domain" description="Phospholipase/carboxylesterase/thioesterase" evidence="3">
    <location>
        <begin position="14"/>
        <end position="192"/>
    </location>
</feature>
<dbReference type="PANTHER" id="PTHR10655:SF17">
    <property type="entry name" value="LYSOPHOSPHOLIPASE-LIKE PROTEIN 1"/>
    <property type="match status" value="1"/>
</dbReference>